<dbReference type="Proteomes" id="UP000029121">
    <property type="component" value="Unassembled WGS sequence"/>
</dbReference>
<accession>R0I851</accession>
<evidence type="ECO:0000256" key="5">
    <source>
        <dbReference type="ARBA" id="ARBA00023242"/>
    </source>
</evidence>
<dbReference type="GO" id="GO:0000981">
    <property type="term" value="F:DNA-binding transcription factor activity, RNA polymerase II-specific"/>
    <property type="evidence" value="ECO:0007669"/>
    <property type="project" value="InterPro"/>
</dbReference>
<dbReference type="GO" id="GO:0005634">
    <property type="term" value="C:nucleus"/>
    <property type="evidence" value="ECO:0007669"/>
    <property type="project" value="UniProtKB-SubCell"/>
</dbReference>
<keyword evidence="4" id="KW-0804">Transcription</keyword>
<evidence type="ECO:0000256" key="3">
    <source>
        <dbReference type="ARBA" id="ARBA00023125"/>
    </source>
</evidence>
<dbReference type="Pfam" id="PF00319">
    <property type="entry name" value="SRF-TF"/>
    <property type="match status" value="1"/>
</dbReference>
<reference evidence="8" key="1">
    <citation type="journal article" date="2013" name="Nat. Genet.">
        <title>The Capsella rubella genome and the genomic consequences of rapid mating system evolution.</title>
        <authorList>
            <person name="Slotte T."/>
            <person name="Hazzouri K.M."/>
            <person name="Agren J.A."/>
            <person name="Koenig D."/>
            <person name="Maumus F."/>
            <person name="Guo Y.L."/>
            <person name="Steige K."/>
            <person name="Platts A.E."/>
            <person name="Escobar J.S."/>
            <person name="Newman L.K."/>
            <person name="Wang W."/>
            <person name="Mandakova T."/>
            <person name="Vello E."/>
            <person name="Smith L.M."/>
            <person name="Henz S.R."/>
            <person name="Steffen J."/>
            <person name="Takuno S."/>
            <person name="Brandvain Y."/>
            <person name="Coop G."/>
            <person name="Andolfatto P."/>
            <person name="Hu T.T."/>
            <person name="Blanchette M."/>
            <person name="Clark R.M."/>
            <person name="Quesneville H."/>
            <person name="Nordborg M."/>
            <person name="Gaut B.S."/>
            <person name="Lysak M.A."/>
            <person name="Jenkins J."/>
            <person name="Grimwood J."/>
            <person name="Chapman J."/>
            <person name="Prochnik S."/>
            <person name="Shu S."/>
            <person name="Rokhsar D."/>
            <person name="Schmutz J."/>
            <person name="Weigel D."/>
            <person name="Wright S.I."/>
        </authorList>
    </citation>
    <scope>NUCLEOTIDE SEQUENCE [LARGE SCALE GENOMIC DNA]</scope>
    <source>
        <strain evidence="8">cv. Monte Gargano</strain>
    </source>
</reference>
<dbReference type="PANTHER" id="PTHR48019">
    <property type="entry name" value="SERUM RESPONSE FACTOR HOMOLOG"/>
    <property type="match status" value="1"/>
</dbReference>
<dbReference type="PROSITE" id="PS50066">
    <property type="entry name" value="MADS_BOX_2"/>
    <property type="match status" value="1"/>
</dbReference>
<evidence type="ECO:0000256" key="2">
    <source>
        <dbReference type="ARBA" id="ARBA00023015"/>
    </source>
</evidence>
<sequence>MTRKAIKLAWIENANARTICLKRRKEGLVKKLKELTILCSINVCMIMFSPNEAEPMVWPSAEKARGLLADFNALSEVEKTKKQTSLESFMKEKIKKVHEQIMKTRKKNISYAIDHLMVKLHRGGGIHDLNLSEIYDLISFLRDNIILYRKMLGFAQYPLLQDPPVQPQFEEFTTTTTTNDVFVRSGQEDERAWKTDEAENMISIGNAIKENQSHYLIDQWFFPSPQQPNPRIHQQIQMGAVCYNNSISETANMEMEPVGTSMITFHGLFGSVSQPLQNHNVDDNAAVAISQPIQNPFNFMSHEELPPPNEEDNDDVTLFDMNKVWPHINNNHM</sequence>
<dbReference type="Gene3D" id="3.40.1810.10">
    <property type="entry name" value="Transcription factor, MADS-box"/>
    <property type="match status" value="1"/>
</dbReference>
<gene>
    <name evidence="7" type="ORF">CARUB_v10015981mg</name>
</gene>
<evidence type="ECO:0000256" key="1">
    <source>
        <dbReference type="ARBA" id="ARBA00004123"/>
    </source>
</evidence>
<proteinExistence type="predicted"/>
<keyword evidence="2" id="KW-0805">Transcription regulation</keyword>
<dbReference type="EMBL" id="KB870807">
    <property type="protein sequence ID" value="EOA32683.1"/>
    <property type="molecule type" value="Genomic_DNA"/>
</dbReference>
<feature type="domain" description="MADS-box" evidence="6">
    <location>
        <begin position="1"/>
        <end position="51"/>
    </location>
</feature>
<keyword evidence="3" id="KW-0238">DNA-binding</keyword>
<evidence type="ECO:0000256" key="4">
    <source>
        <dbReference type="ARBA" id="ARBA00023163"/>
    </source>
</evidence>
<dbReference type="PRINTS" id="PR00404">
    <property type="entry name" value="MADSDOMAIN"/>
</dbReference>
<name>R0I851_9BRAS</name>
<dbReference type="SUPFAM" id="SSF55455">
    <property type="entry name" value="SRF-like"/>
    <property type="match status" value="1"/>
</dbReference>
<dbReference type="AlphaFoldDB" id="R0I851"/>
<dbReference type="GO" id="GO:0045944">
    <property type="term" value="P:positive regulation of transcription by RNA polymerase II"/>
    <property type="evidence" value="ECO:0007669"/>
    <property type="project" value="InterPro"/>
</dbReference>
<keyword evidence="8" id="KW-1185">Reference proteome</keyword>
<organism evidence="7 8">
    <name type="scientific">Capsella rubella</name>
    <dbReference type="NCBI Taxonomy" id="81985"/>
    <lineage>
        <taxon>Eukaryota</taxon>
        <taxon>Viridiplantae</taxon>
        <taxon>Streptophyta</taxon>
        <taxon>Embryophyta</taxon>
        <taxon>Tracheophyta</taxon>
        <taxon>Spermatophyta</taxon>
        <taxon>Magnoliopsida</taxon>
        <taxon>eudicotyledons</taxon>
        <taxon>Gunneridae</taxon>
        <taxon>Pentapetalae</taxon>
        <taxon>rosids</taxon>
        <taxon>malvids</taxon>
        <taxon>Brassicales</taxon>
        <taxon>Brassicaceae</taxon>
        <taxon>Camelineae</taxon>
        <taxon>Capsella</taxon>
    </lineage>
</organism>
<dbReference type="InterPro" id="IPR050142">
    <property type="entry name" value="MADS-box/MEF2_TF"/>
</dbReference>
<keyword evidence="5" id="KW-0539">Nucleus</keyword>
<dbReference type="InterPro" id="IPR002100">
    <property type="entry name" value="TF_MADSbox"/>
</dbReference>
<dbReference type="InterPro" id="IPR036879">
    <property type="entry name" value="TF_MADSbox_sf"/>
</dbReference>
<dbReference type="GO" id="GO:0000987">
    <property type="term" value="F:cis-regulatory region sequence-specific DNA binding"/>
    <property type="evidence" value="ECO:0007669"/>
    <property type="project" value="InterPro"/>
</dbReference>
<comment type="subcellular location">
    <subcellularLocation>
        <location evidence="1">Nucleus</location>
    </subcellularLocation>
</comment>
<dbReference type="InterPro" id="IPR033897">
    <property type="entry name" value="SRF-like_MADS-box"/>
</dbReference>
<protein>
    <recommendedName>
        <fullName evidence="6">MADS-box domain-containing protein</fullName>
    </recommendedName>
</protein>
<evidence type="ECO:0000313" key="7">
    <source>
        <dbReference type="EMBL" id="EOA32683.1"/>
    </source>
</evidence>
<evidence type="ECO:0000259" key="6">
    <source>
        <dbReference type="PROSITE" id="PS50066"/>
    </source>
</evidence>
<evidence type="ECO:0000313" key="8">
    <source>
        <dbReference type="Proteomes" id="UP000029121"/>
    </source>
</evidence>
<dbReference type="GO" id="GO:0046983">
    <property type="term" value="F:protein dimerization activity"/>
    <property type="evidence" value="ECO:0007669"/>
    <property type="project" value="InterPro"/>
</dbReference>
<dbReference type="eggNOG" id="KOG0014">
    <property type="taxonomic scope" value="Eukaryota"/>
</dbReference>
<dbReference type="SMART" id="SM00432">
    <property type="entry name" value="MADS"/>
    <property type="match status" value="1"/>
</dbReference>
<dbReference type="CDD" id="cd00266">
    <property type="entry name" value="MADS_SRF_like"/>
    <property type="match status" value="1"/>
</dbReference>